<dbReference type="AlphaFoldDB" id="A0AAD8SQ79"/>
<sequence>MDMWQMLEKFHAEVVDSSSDEDSDQLMYTLTTTAASMIDEFNSNQGPVHRGSVKGRSKNLPRNKVEGQLRLHKDYFHLTDPVFKEKKVLASGQYSGHAEGRTVILEVVISQDLWISHSFFGMAVFINDNNVLHRSPVFNRLMQGKTPRVSYEVNGNEYGKPYYLVDGIYPDWATLVKIVRNPNSEKMRRFAKMQEAYMKDVERGFGVLQARWAIVRHPTIMWSLKTMHEVMTCCGIMHNMIVENERPDGRNKNHWEFQAADGSVLYCDPNSKKRLTSNERSEARRR</sequence>
<dbReference type="Proteomes" id="UP001231189">
    <property type="component" value="Unassembled WGS sequence"/>
</dbReference>
<accession>A0AAD8SQ79</accession>
<evidence type="ECO:0000313" key="2">
    <source>
        <dbReference type="Proteomes" id="UP001231189"/>
    </source>
</evidence>
<organism evidence="1 2">
    <name type="scientific">Lolium multiflorum</name>
    <name type="common">Italian ryegrass</name>
    <name type="synonym">Lolium perenne subsp. multiflorum</name>
    <dbReference type="NCBI Taxonomy" id="4521"/>
    <lineage>
        <taxon>Eukaryota</taxon>
        <taxon>Viridiplantae</taxon>
        <taxon>Streptophyta</taxon>
        <taxon>Embryophyta</taxon>
        <taxon>Tracheophyta</taxon>
        <taxon>Spermatophyta</taxon>
        <taxon>Magnoliopsida</taxon>
        <taxon>Liliopsida</taxon>
        <taxon>Poales</taxon>
        <taxon>Poaceae</taxon>
        <taxon>BOP clade</taxon>
        <taxon>Pooideae</taxon>
        <taxon>Poodae</taxon>
        <taxon>Poeae</taxon>
        <taxon>Poeae Chloroplast Group 2 (Poeae type)</taxon>
        <taxon>Loliodinae</taxon>
        <taxon>Loliinae</taxon>
        <taxon>Lolium</taxon>
    </lineage>
</organism>
<comment type="caution">
    <text evidence="1">The sequence shown here is derived from an EMBL/GenBank/DDBJ whole genome shotgun (WGS) entry which is preliminary data.</text>
</comment>
<keyword evidence="2" id="KW-1185">Reference proteome</keyword>
<name>A0AAD8SQ79_LOLMU</name>
<reference evidence="1" key="1">
    <citation type="submission" date="2023-07" db="EMBL/GenBank/DDBJ databases">
        <title>A chromosome-level genome assembly of Lolium multiflorum.</title>
        <authorList>
            <person name="Chen Y."/>
            <person name="Copetti D."/>
            <person name="Kolliker R."/>
            <person name="Studer B."/>
        </authorList>
    </citation>
    <scope>NUCLEOTIDE SEQUENCE</scope>
    <source>
        <strain evidence="1">02402/16</strain>
        <tissue evidence="1">Leaf</tissue>
    </source>
</reference>
<dbReference type="Pfam" id="PF04827">
    <property type="entry name" value="Plant_tran"/>
    <property type="match status" value="1"/>
</dbReference>
<proteinExistence type="predicted"/>
<gene>
    <name evidence="1" type="ORF">QYE76_050114</name>
</gene>
<dbReference type="PANTHER" id="PTHR47150">
    <property type="entry name" value="OS12G0169200 PROTEIN"/>
    <property type="match status" value="1"/>
</dbReference>
<evidence type="ECO:0000313" key="1">
    <source>
        <dbReference type="EMBL" id="KAK1661955.1"/>
    </source>
</evidence>
<dbReference type="EMBL" id="JAUUTY010000003">
    <property type="protein sequence ID" value="KAK1661955.1"/>
    <property type="molecule type" value="Genomic_DNA"/>
</dbReference>
<dbReference type="PANTHER" id="PTHR47150:SF5">
    <property type="entry name" value="OS07G0546750 PROTEIN"/>
    <property type="match status" value="1"/>
</dbReference>
<dbReference type="InterPro" id="IPR006912">
    <property type="entry name" value="Harbinger_derived_prot"/>
</dbReference>
<protein>
    <submittedName>
        <fullName evidence="1">Uncharacterized protein</fullName>
    </submittedName>
</protein>